<protein>
    <submittedName>
        <fullName evidence="3">Uncharacterized protein</fullName>
    </submittedName>
</protein>
<evidence type="ECO:0000256" key="1">
    <source>
        <dbReference type="SAM" id="MobiDB-lite"/>
    </source>
</evidence>
<keyword evidence="2" id="KW-0812">Transmembrane</keyword>
<feature type="region of interest" description="Disordered" evidence="1">
    <location>
        <begin position="47"/>
        <end position="83"/>
    </location>
</feature>
<dbReference type="AlphaFoldDB" id="A0A6B0XVP6"/>
<evidence type="ECO:0000256" key="2">
    <source>
        <dbReference type="SAM" id="Phobius"/>
    </source>
</evidence>
<feature type="compositionally biased region" description="Polar residues" evidence="1">
    <location>
        <begin position="52"/>
        <end position="64"/>
    </location>
</feature>
<reference evidence="3" key="1">
    <citation type="submission" date="2019-09" db="EMBL/GenBank/DDBJ databases">
        <title>Characterisation of the sponge microbiome using genome-centric metagenomics.</title>
        <authorList>
            <person name="Engelberts J.P."/>
            <person name="Robbins S.J."/>
            <person name="De Goeij J.M."/>
            <person name="Aranda M."/>
            <person name="Bell S.C."/>
            <person name="Webster N.S."/>
        </authorList>
    </citation>
    <scope>NUCLEOTIDE SEQUENCE</scope>
    <source>
        <strain evidence="3">SB0664_bin_43</strain>
    </source>
</reference>
<evidence type="ECO:0000313" key="3">
    <source>
        <dbReference type="EMBL" id="MXY32754.1"/>
    </source>
</evidence>
<gene>
    <name evidence="3" type="ORF">F4Y60_01420</name>
</gene>
<proteinExistence type="predicted"/>
<accession>A0A6B0XVP6</accession>
<sequence>MLELVLEFFRSLGLIGYVVLAVLILALLNIRKLILLRSPLDSQQHKTWRATGGTTNPDHLQSTVADALDRPGKDVGSNDDGRA</sequence>
<organism evidence="3">
    <name type="scientific">Boseongicola sp. SB0664_bin_43</name>
    <dbReference type="NCBI Taxonomy" id="2604844"/>
    <lineage>
        <taxon>Bacteria</taxon>
        <taxon>Pseudomonadati</taxon>
        <taxon>Pseudomonadota</taxon>
        <taxon>Alphaproteobacteria</taxon>
        <taxon>Rhodobacterales</taxon>
        <taxon>Paracoccaceae</taxon>
        <taxon>Boseongicola</taxon>
    </lineage>
</organism>
<comment type="caution">
    <text evidence="3">The sequence shown here is derived from an EMBL/GenBank/DDBJ whole genome shotgun (WGS) entry which is preliminary data.</text>
</comment>
<name>A0A6B0XVP6_9RHOB</name>
<feature type="transmembrane region" description="Helical" evidence="2">
    <location>
        <begin position="12"/>
        <end position="30"/>
    </location>
</feature>
<dbReference type="EMBL" id="VXRY01000057">
    <property type="protein sequence ID" value="MXY32754.1"/>
    <property type="molecule type" value="Genomic_DNA"/>
</dbReference>
<keyword evidence="2" id="KW-0472">Membrane</keyword>
<keyword evidence="2" id="KW-1133">Transmembrane helix</keyword>